<dbReference type="EMBL" id="VBAO01000176">
    <property type="protein sequence ID" value="TMI81323.1"/>
    <property type="molecule type" value="Genomic_DNA"/>
</dbReference>
<reference evidence="2 3" key="1">
    <citation type="journal article" date="2019" name="Nat. Microbiol.">
        <title>Mediterranean grassland soil C-N compound turnover is dependent on rainfall and depth, and is mediated by genomically divergent microorganisms.</title>
        <authorList>
            <person name="Diamond S."/>
            <person name="Andeer P.F."/>
            <person name="Li Z."/>
            <person name="Crits-Christoph A."/>
            <person name="Burstein D."/>
            <person name="Anantharaman K."/>
            <person name="Lane K.R."/>
            <person name="Thomas B.C."/>
            <person name="Pan C."/>
            <person name="Northen T.R."/>
            <person name="Banfield J.F."/>
        </authorList>
    </citation>
    <scope>NUCLEOTIDE SEQUENCE [LARGE SCALE GENOMIC DNA]</scope>
    <source>
        <strain evidence="2">NP_7</strain>
    </source>
</reference>
<keyword evidence="1" id="KW-0472">Membrane</keyword>
<gene>
    <name evidence="2" type="ORF">E6H04_07025</name>
</gene>
<evidence type="ECO:0000313" key="3">
    <source>
        <dbReference type="Proteomes" id="UP000320048"/>
    </source>
</evidence>
<comment type="caution">
    <text evidence="2">The sequence shown here is derived from an EMBL/GenBank/DDBJ whole genome shotgun (WGS) entry which is preliminary data.</text>
</comment>
<evidence type="ECO:0000313" key="2">
    <source>
        <dbReference type="EMBL" id="TMI81323.1"/>
    </source>
</evidence>
<evidence type="ECO:0000256" key="1">
    <source>
        <dbReference type="SAM" id="Phobius"/>
    </source>
</evidence>
<dbReference type="SUPFAM" id="SSF54523">
    <property type="entry name" value="Pili subunits"/>
    <property type="match status" value="1"/>
</dbReference>
<feature type="transmembrane region" description="Helical" evidence="1">
    <location>
        <begin position="12"/>
        <end position="32"/>
    </location>
</feature>
<dbReference type="Pfam" id="PF07963">
    <property type="entry name" value="N_methyl"/>
    <property type="match status" value="1"/>
</dbReference>
<dbReference type="InterPro" id="IPR045584">
    <property type="entry name" value="Pilin-like"/>
</dbReference>
<dbReference type="Gene3D" id="3.30.700.10">
    <property type="entry name" value="Glycoprotein, Type 4 Pilin"/>
    <property type="match status" value="1"/>
</dbReference>
<accession>A0A537JCS1</accession>
<dbReference type="AlphaFoldDB" id="A0A537JCS1"/>
<organism evidence="2 3">
    <name type="scientific">Candidatus Segetimicrobium genomatis</name>
    <dbReference type="NCBI Taxonomy" id="2569760"/>
    <lineage>
        <taxon>Bacteria</taxon>
        <taxon>Bacillati</taxon>
        <taxon>Candidatus Sysuimicrobiota</taxon>
        <taxon>Candidatus Sysuimicrobiia</taxon>
        <taxon>Candidatus Sysuimicrobiales</taxon>
        <taxon>Candidatus Segetimicrobiaceae</taxon>
        <taxon>Candidatus Segetimicrobium</taxon>
    </lineage>
</organism>
<keyword evidence="1" id="KW-1133">Transmembrane helix</keyword>
<proteinExistence type="predicted"/>
<dbReference type="NCBIfam" id="TIGR02532">
    <property type="entry name" value="IV_pilin_GFxxxE"/>
    <property type="match status" value="1"/>
</dbReference>
<dbReference type="InterPro" id="IPR012902">
    <property type="entry name" value="N_methyl_site"/>
</dbReference>
<name>A0A537JCS1_9BACT</name>
<dbReference type="Proteomes" id="UP000320048">
    <property type="component" value="Unassembled WGS sequence"/>
</dbReference>
<sequence>MNTHSERGFTMLELFIALSIAAILVTLTFTNWRNYTAQQRLRYAAIQVASGLREAEERAKAERTVYTVTFTASSSTYLIVRTSGGFNENAALPPGVTPASNDTVTFSAFGQPDAAHTITLVNTMGSRTASLDTVGGITYQTP</sequence>
<protein>
    <submittedName>
        <fullName evidence="2">Type II secretion system protein</fullName>
    </submittedName>
</protein>
<keyword evidence="1" id="KW-0812">Transmembrane</keyword>